<comment type="caution">
    <text evidence="1">The sequence shown here is derived from an EMBL/GenBank/DDBJ whole genome shotgun (WGS) entry which is preliminary data.</text>
</comment>
<keyword evidence="2" id="KW-1185">Reference proteome</keyword>
<proteinExistence type="predicted"/>
<evidence type="ECO:0000313" key="1">
    <source>
        <dbReference type="EMBL" id="PQJ11820.1"/>
    </source>
</evidence>
<dbReference type="EMBL" id="PPSL01000002">
    <property type="protein sequence ID" value="PQJ11820.1"/>
    <property type="molecule type" value="Genomic_DNA"/>
</dbReference>
<name>A0A2S7SY14_9BACT</name>
<protein>
    <submittedName>
        <fullName evidence="1">Uncharacterized protein</fullName>
    </submittedName>
</protein>
<reference evidence="1 2" key="1">
    <citation type="submission" date="2018-01" db="EMBL/GenBank/DDBJ databases">
        <title>A novel member of the phylum Bacteroidetes isolated from glacier ice.</title>
        <authorList>
            <person name="Liu Q."/>
            <person name="Xin Y.-H."/>
        </authorList>
    </citation>
    <scope>NUCLEOTIDE SEQUENCE [LARGE SCALE GENOMIC DNA]</scope>
    <source>
        <strain evidence="1 2">RB1R16</strain>
    </source>
</reference>
<dbReference type="AlphaFoldDB" id="A0A2S7SY14"/>
<dbReference type="Proteomes" id="UP000239872">
    <property type="component" value="Unassembled WGS sequence"/>
</dbReference>
<accession>A0A2S7SY14</accession>
<gene>
    <name evidence="1" type="ORF">CJD36_008480</name>
</gene>
<organism evidence="1 2">
    <name type="scientific">Flavipsychrobacter stenotrophus</name>
    <dbReference type="NCBI Taxonomy" id="2077091"/>
    <lineage>
        <taxon>Bacteria</taxon>
        <taxon>Pseudomonadati</taxon>
        <taxon>Bacteroidota</taxon>
        <taxon>Chitinophagia</taxon>
        <taxon>Chitinophagales</taxon>
        <taxon>Chitinophagaceae</taxon>
        <taxon>Flavipsychrobacter</taxon>
    </lineage>
</organism>
<evidence type="ECO:0000313" key="2">
    <source>
        <dbReference type="Proteomes" id="UP000239872"/>
    </source>
</evidence>
<sequence length="187" mass="21524">MISMAVKIYEEYKNIALKPFAEKLQSEYYNAIEISCAASKLQCEKIKSIEISESPLQYAVLCLNVIAEIEKHVSNRKQIYMPYVHTLTEKVRDSHDCTNCSGSCKINHNMHILDLNATNEEMTKVLSRLQLSTLPLYSETMYPDAYRVLRSNMTMLETNLTELFFLENNYLIPKIAEAQKNINAGNR</sequence>